<organism evidence="2">
    <name type="scientific">Thermosporothrix sp. COM3</name>
    <dbReference type="NCBI Taxonomy" id="2490863"/>
    <lineage>
        <taxon>Bacteria</taxon>
        <taxon>Bacillati</taxon>
        <taxon>Chloroflexota</taxon>
        <taxon>Ktedonobacteria</taxon>
        <taxon>Ktedonobacterales</taxon>
        <taxon>Thermosporotrichaceae</taxon>
        <taxon>Thermosporothrix</taxon>
    </lineage>
</organism>
<name>A0A455SED2_9CHLR</name>
<reference evidence="2" key="1">
    <citation type="submission" date="2018-12" db="EMBL/GenBank/DDBJ databases">
        <title>Novel natural products biosynthetic potential of the class Ktedonobacteria.</title>
        <authorList>
            <person name="Zheng Y."/>
            <person name="Saitou A."/>
            <person name="Wang C.M."/>
            <person name="Toyoda A."/>
            <person name="Minakuchi Y."/>
            <person name="Sekiguchi Y."/>
            <person name="Ueda K."/>
            <person name="Takano H."/>
            <person name="Sakai Y."/>
            <person name="Yokota A."/>
            <person name="Yabe S."/>
        </authorList>
    </citation>
    <scope>NUCLEOTIDE SEQUENCE</scope>
    <source>
        <strain evidence="2">COM3</strain>
    </source>
</reference>
<protein>
    <submittedName>
        <fullName evidence="2">Uncharacterized protein</fullName>
    </submittedName>
</protein>
<accession>A0A455SED2</accession>
<feature type="transmembrane region" description="Helical" evidence="1">
    <location>
        <begin position="12"/>
        <end position="32"/>
    </location>
</feature>
<keyword evidence="1" id="KW-0812">Transmembrane</keyword>
<dbReference type="EMBL" id="AP019376">
    <property type="protein sequence ID" value="BBH85389.1"/>
    <property type="molecule type" value="Genomic_DNA"/>
</dbReference>
<proteinExistence type="predicted"/>
<keyword evidence="1" id="KW-0472">Membrane</keyword>
<keyword evidence="1" id="KW-1133">Transmembrane helix</keyword>
<gene>
    <name evidence="2" type="ORF">KTC_01400</name>
</gene>
<evidence type="ECO:0000313" key="2">
    <source>
        <dbReference type="EMBL" id="BBH85389.1"/>
    </source>
</evidence>
<sequence>MDMLQLITVLPPFWQIFWVSCFLLIMLLALLLKTLPDLRRTFFVQQQKKRKPKSVPLKGLPGKWHDILPFRQKKGRKTAFGVNVHFLFFSGRQKKSSQLKKR</sequence>
<evidence type="ECO:0000256" key="1">
    <source>
        <dbReference type="SAM" id="Phobius"/>
    </source>
</evidence>
<dbReference type="AlphaFoldDB" id="A0A455SED2"/>